<dbReference type="WBParaSite" id="Smp_334810.1">
    <property type="protein sequence ID" value="Smp_334810.1"/>
    <property type="gene ID" value="Smp_334810"/>
</dbReference>
<keyword evidence="2 5" id="KW-0238">DNA-binding</keyword>
<dbReference type="InterPro" id="IPR008967">
    <property type="entry name" value="p53-like_TF_DNA-bd_sf"/>
</dbReference>
<dbReference type="GO" id="GO:0000981">
    <property type="term" value="F:DNA-binding transcription factor activity, RNA polymerase II-specific"/>
    <property type="evidence" value="ECO:0007669"/>
    <property type="project" value="TreeGrafter"/>
</dbReference>
<accession>A0A5K4F982</accession>
<proteinExistence type="predicted"/>
<dbReference type="GO" id="GO:0000978">
    <property type="term" value="F:RNA polymerase II cis-regulatory region sequence-specific DNA binding"/>
    <property type="evidence" value="ECO:0007669"/>
    <property type="project" value="InterPro"/>
</dbReference>
<evidence type="ECO:0000256" key="4">
    <source>
        <dbReference type="ARBA" id="ARBA00023242"/>
    </source>
</evidence>
<dbReference type="GO" id="GO:0005634">
    <property type="term" value="C:nucleus"/>
    <property type="evidence" value="ECO:0007669"/>
    <property type="project" value="UniProtKB-SubCell"/>
</dbReference>
<dbReference type="CDD" id="cd00182">
    <property type="entry name" value="T-box"/>
    <property type="match status" value="1"/>
</dbReference>
<keyword evidence="4 5" id="KW-0539">Nucleus</keyword>
<dbReference type="GO" id="GO:0001708">
    <property type="term" value="P:cell fate specification"/>
    <property type="evidence" value="ECO:0007669"/>
    <property type="project" value="TreeGrafter"/>
</dbReference>
<evidence type="ECO:0000256" key="3">
    <source>
        <dbReference type="ARBA" id="ARBA00023163"/>
    </source>
</evidence>
<dbReference type="InParanoid" id="A0A5K4F982"/>
<dbReference type="PROSITE" id="PS50252">
    <property type="entry name" value="TBOX_3"/>
    <property type="match status" value="1"/>
</dbReference>
<evidence type="ECO:0000256" key="6">
    <source>
        <dbReference type="SAM" id="MobiDB-lite"/>
    </source>
</evidence>
<dbReference type="STRING" id="6183.A0A5K4F982"/>
<reference evidence="9" key="2">
    <citation type="submission" date="2019-11" db="UniProtKB">
        <authorList>
            <consortium name="WormBaseParasite"/>
        </authorList>
    </citation>
    <scope>IDENTIFICATION</scope>
    <source>
        <strain evidence="9">Puerto Rican</strain>
    </source>
</reference>
<evidence type="ECO:0000259" key="7">
    <source>
        <dbReference type="PROSITE" id="PS50252"/>
    </source>
</evidence>
<name>A0A5K4F982_SCHMA</name>
<dbReference type="PANTHER" id="PTHR11267:SF204">
    <property type="entry name" value="SPADETAIL"/>
    <property type="match status" value="1"/>
</dbReference>
<dbReference type="Proteomes" id="UP000008854">
    <property type="component" value="Unassembled WGS sequence"/>
</dbReference>
<evidence type="ECO:0000256" key="5">
    <source>
        <dbReference type="PROSITE-ProRule" id="PRU00201"/>
    </source>
</evidence>
<sequence>MELHYPSAYSTPTTLNNLQINDHSKITSVNNTTSINPFNDNLNLIPLSSSSSLSSSASSPPLSSLSSSSLLLSSLSSSELPYHHNIYSLKQYQNNDMNTIGTLSNILIPEGEDEGEEDEEEHHGTMKQLNLFDFGESSSSIETNHNNNLSNYFNQSNEYTTHTDWFSQLLQTTATTTTSITPPPTTTTTPPPVTNLLSSEFTSTQNCISPSWKNNDYVHYSYSNYSTDMNIQQHHHHHHPQQQQADYQQTGQVTFQQFQDIQYDQSNQQTFNIDQYDITYYNPIQPLDTTYITTINNNNNEISNHYNKDNNSNNNMLMKLHQSISPIQYNEQTILYPSIYDHNDPYHDHDHHHHDRDHHDHPEHFYCDLCSLNNSYPFMIKSNFNLNQSINQLNWINHSQILLNNQLNSINNNNQYFQGNLYYPSYNQYINNNNNNNNNNNQYKQLIIQKKKQYKKYLNYETNYKTRIKSIIPPPSTPPPLPQQQQPTPSPQQQQQQLKTPSTTTTKLTTLFHITNEQLSSLLPLITCNEIYDILYKYNPPNTMAQFQTICIHNNNNNDKQNQIYFRLKEQKIWSDIYLHNTEMIATNTGRRIFPSLTVDVFGLNPTDEYIFLLDMLLIQPHIFKHQGDRWIISSQSEVLNNNQTLEGKYYIQEESPKTGAYWMESGVNFTRVKITNTKEIKPNKNMIHVNSMHYYIPRISVVRLNNSMNNQSNCYHSSNQLELIGSYIIPGTQFYTVTAYQNPDVIRIKINNNPFAKGFRNRQDTDDFNDLTVLSVMNSRNKYMTTSTSSSSSPSSLSVVPLISSSQYTHKNYSTETYQC</sequence>
<protein>
    <submittedName>
        <fullName evidence="9">T-box domain-containing protein</fullName>
    </submittedName>
</protein>
<keyword evidence="1" id="KW-0805">Transcription regulation</keyword>
<comment type="caution">
    <text evidence="5">Lacks conserved residue(s) required for the propagation of feature annotation.</text>
</comment>
<feature type="region of interest" description="Disordered" evidence="6">
    <location>
        <begin position="469"/>
        <end position="502"/>
    </location>
</feature>
<dbReference type="Gene3D" id="2.60.40.820">
    <property type="entry name" value="Transcription factor, T-box"/>
    <property type="match status" value="1"/>
</dbReference>
<feature type="domain" description="T-box" evidence="7">
    <location>
        <begin position="568"/>
        <end position="762"/>
    </location>
</feature>
<dbReference type="InterPro" id="IPR036960">
    <property type="entry name" value="T-box_sf"/>
</dbReference>
<dbReference type="AlphaFoldDB" id="A0A5K4F982"/>
<evidence type="ECO:0000256" key="2">
    <source>
        <dbReference type="ARBA" id="ARBA00023125"/>
    </source>
</evidence>
<dbReference type="PRINTS" id="PR00937">
    <property type="entry name" value="TBOX"/>
</dbReference>
<keyword evidence="3" id="KW-0804">Transcription</keyword>
<dbReference type="PANTHER" id="PTHR11267">
    <property type="entry name" value="T-BOX PROTEIN-RELATED"/>
    <property type="match status" value="1"/>
</dbReference>
<keyword evidence="8" id="KW-1185">Reference proteome</keyword>
<evidence type="ECO:0000313" key="8">
    <source>
        <dbReference type="Proteomes" id="UP000008854"/>
    </source>
</evidence>
<dbReference type="Pfam" id="PF00907">
    <property type="entry name" value="T-box"/>
    <property type="match status" value="1"/>
</dbReference>
<evidence type="ECO:0000256" key="1">
    <source>
        <dbReference type="ARBA" id="ARBA00023015"/>
    </source>
</evidence>
<feature type="compositionally biased region" description="Pro residues" evidence="6">
    <location>
        <begin position="472"/>
        <end position="482"/>
    </location>
</feature>
<evidence type="ECO:0000313" key="9">
    <source>
        <dbReference type="WBParaSite" id="Smp_334810.1"/>
    </source>
</evidence>
<reference evidence="8" key="1">
    <citation type="journal article" date="2012" name="PLoS Negl. Trop. Dis.">
        <title>A systematically improved high quality genome and transcriptome of the human blood fluke Schistosoma mansoni.</title>
        <authorList>
            <person name="Protasio A.V."/>
            <person name="Tsai I.J."/>
            <person name="Babbage A."/>
            <person name="Nichol S."/>
            <person name="Hunt M."/>
            <person name="Aslett M.A."/>
            <person name="De Silva N."/>
            <person name="Velarde G.S."/>
            <person name="Anderson T.J."/>
            <person name="Clark R.C."/>
            <person name="Davidson C."/>
            <person name="Dillon G.P."/>
            <person name="Holroyd N.E."/>
            <person name="LoVerde P.T."/>
            <person name="Lloyd C."/>
            <person name="McQuillan J."/>
            <person name="Oliveira G."/>
            <person name="Otto T.D."/>
            <person name="Parker-Manuel S.J."/>
            <person name="Quail M.A."/>
            <person name="Wilson R.A."/>
            <person name="Zerlotini A."/>
            <person name="Dunne D.W."/>
            <person name="Berriman M."/>
        </authorList>
    </citation>
    <scope>NUCLEOTIDE SEQUENCE [LARGE SCALE GENOMIC DNA]</scope>
    <source>
        <strain evidence="8">Puerto Rican</strain>
    </source>
</reference>
<dbReference type="GO" id="GO:0045893">
    <property type="term" value="P:positive regulation of DNA-templated transcription"/>
    <property type="evidence" value="ECO:0007669"/>
    <property type="project" value="InterPro"/>
</dbReference>
<dbReference type="SMART" id="SM00425">
    <property type="entry name" value="TBOX"/>
    <property type="match status" value="1"/>
</dbReference>
<feature type="compositionally biased region" description="Low complexity" evidence="6">
    <location>
        <begin position="483"/>
        <end position="502"/>
    </location>
</feature>
<comment type="subcellular location">
    <subcellularLocation>
        <location evidence="5">Nucleus</location>
    </subcellularLocation>
</comment>
<dbReference type="InterPro" id="IPR001699">
    <property type="entry name" value="TF_T-box"/>
</dbReference>
<dbReference type="GO" id="GO:0000785">
    <property type="term" value="C:chromatin"/>
    <property type="evidence" value="ECO:0007669"/>
    <property type="project" value="TreeGrafter"/>
</dbReference>
<organism evidence="8 9">
    <name type="scientific">Schistosoma mansoni</name>
    <name type="common">Blood fluke</name>
    <dbReference type="NCBI Taxonomy" id="6183"/>
    <lineage>
        <taxon>Eukaryota</taxon>
        <taxon>Metazoa</taxon>
        <taxon>Spiralia</taxon>
        <taxon>Lophotrochozoa</taxon>
        <taxon>Platyhelminthes</taxon>
        <taxon>Trematoda</taxon>
        <taxon>Digenea</taxon>
        <taxon>Strigeidida</taxon>
        <taxon>Schistosomatoidea</taxon>
        <taxon>Schistosomatidae</taxon>
        <taxon>Schistosoma</taxon>
    </lineage>
</organism>
<dbReference type="InterPro" id="IPR046360">
    <property type="entry name" value="T-box_DNA-bd"/>
</dbReference>
<dbReference type="SUPFAM" id="SSF49417">
    <property type="entry name" value="p53-like transcription factors"/>
    <property type="match status" value="1"/>
</dbReference>